<dbReference type="Pfam" id="PF17279">
    <property type="entry name" value="DUF5344"/>
    <property type="match status" value="1"/>
</dbReference>
<evidence type="ECO:0000313" key="2">
    <source>
        <dbReference type="Proteomes" id="UP001215143"/>
    </source>
</evidence>
<dbReference type="RefSeq" id="WP_187204409.1">
    <property type="nucleotide sequence ID" value="NZ_CP117834.1"/>
</dbReference>
<dbReference type="InterPro" id="IPR046318">
    <property type="entry name" value="DUF5344"/>
</dbReference>
<sequence length="92" mass="9887">MSQITYNSDEAIAFIEAIKTSAESVTIESIPQANSDNKLATAELALQILEEMEQLNKEFAALVAKQVDDTVANVESMIATDRALGQSIRGGN</sequence>
<evidence type="ECO:0000313" key="1">
    <source>
        <dbReference type="EMBL" id="WDF05202.1"/>
    </source>
</evidence>
<dbReference type="EMBL" id="CP117834">
    <property type="protein sequence ID" value="WDF05202.1"/>
    <property type="molecule type" value="Genomic_DNA"/>
</dbReference>
<gene>
    <name evidence="1" type="ORF">PQ477_06965</name>
</gene>
<dbReference type="Proteomes" id="UP001215143">
    <property type="component" value="Chromosome"/>
</dbReference>
<reference evidence="1 2" key="1">
    <citation type="submission" date="2023-02" db="EMBL/GenBank/DDBJ databases">
        <authorList>
            <person name="Liu G."/>
        </authorList>
    </citation>
    <scope>NUCLEOTIDE SEQUENCE [LARGE SCALE GENOMIC DNA]</scope>
    <source>
        <strain evidence="1 2">DSM 23008</strain>
    </source>
</reference>
<organism evidence="1 2">
    <name type="scientific">Shouchella hunanensis</name>
    <dbReference type="NCBI Taxonomy" id="766894"/>
    <lineage>
        <taxon>Bacteria</taxon>
        <taxon>Bacillati</taxon>
        <taxon>Bacillota</taxon>
        <taxon>Bacilli</taxon>
        <taxon>Bacillales</taxon>
        <taxon>Bacillaceae</taxon>
        <taxon>Shouchella</taxon>
    </lineage>
</organism>
<keyword evidence="2" id="KW-1185">Reference proteome</keyword>
<proteinExistence type="predicted"/>
<protein>
    <submittedName>
        <fullName evidence="1">DUF5344 family protein</fullName>
    </submittedName>
</protein>
<name>A0ABY7WBL8_9BACI</name>
<accession>A0ABY7WBL8</accession>